<dbReference type="InterPro" id="IPR013324">
    <property type="entry name" value="RNA_pol_sigma_r3/r4-like"/>
</dbReference>
<evidence type="ECO:0000256" key="3">
    <source>
        <dbReference type="ARBA" id="ARBA00023082"/>
    </source>
</evidence>
<comment type="caution">
    <text evidence="9">The sequence shown here is derived from an EMBL/GenBank/DDBJ whole genome shotgun (WGS) entry which is preliminary data.</text>
</comment>
<keyword evidence="4 6" id="KW-0238">DNA-binding</keyword>
<dbReference type="SUPFAM" id="SSF88659">
    <property type="entry name" value="Sigma3 and sigma4 domains of RNA polymerase sigma factors"/>
    <property type="match status" value="1"/>
</dbReference>
<dbReference type="AlphaFoldDB" id="A0A7C1JUL7"/>
<keyword evidence="5 6" id="KW-0804">Transcription</keyword>
<dbReference type="GO" id="GO:0003677">
    <property type="term" value="F:DNA binding"/>
    <property type="evidence" value="ECO:0007669"/>
    <property type="project" value="UniProtKB-KW"/>
</dbReference>
<sequence length="216" mass="24701">MSQELPAPTLLPPEISDEAYEQHLLERIRAGDKTACAECIDLHSAGVYRLALRMVGDPHEAEDIVQETFLNAFRTIDSFEGRSSLSTWLYRIAYNAALMRLRKKQPLYVSIDPSADEEETAATPVQLFDWCCLPEEDFQTAEARNELERAISELPESLRAVFVLRELEGLSTEETAQALDLSVSNVKVRLHRARLWLRERLSSYFTELAQRSQEQK</sequence>
<dbReference type="PANTHER" id="PTHR43133">
    <property type="entry name" value="RNA POLYMERASE ECF-TYPE SIGMA FACTO"/>
    <property type="match status" value="1"/>
</dbReference>
<dbReference type="NCBIfam" id="TIGR02937">
    <property type="entry name" value="sigma70-ECF"/>
    <property type="match status" value="1"/>
</dbReference>
<keyword evidence="3 6" id="KW-0731">Sigma factor</keyword>
<evidence type="ECO:0000313" key="9">
    <source>
        <dbReference type="EMBL" id="HDX32927.1"/>
    </source>
</evidence>
<evidence type="ECO:0000256" key="6">
    <source>
        <dbReference type="RuleBase" id="RU000716"/>
    </source>
</evidence>
<evidence type="ECO:0000256" key="4">
    <source>
        <dbReference type="ARBA" id="ARBA00023125"/>
    </source>
</evidence>
<feature type="domain" description="RNA polymerase sigma-70 region 2" evidence="7">
    <location>
        <begin position="42"/>
        <end position="105"/>
    </location>
</feature>
<dbReference type="EMBL" id="DSMG01000165">
    <property type="protein sequence ID" value="HDX32927.1"/>
    <property type="molecule type" value="Genomic_DNA"/>
</dbReference>
<accession>A0A7C1JUL7</accession>
<gene>
    <name evidence="9" type="ORF">ENQ20_15775</name>
</gene>
<dbReference type="Pfam" id="PF04542">
    <property type="entry name" value="Sigma70_r2"/>
    <property type="match status" value="1"/>
</dbReference>
<dbReference type="InterPro" id="IPR014284">
    <property type="entry name" value="RNA_pol_sigma-70_dom"/>
</dbReference>
<evidence type="ECO:0000256" key="5">
    <source>
        <dbReference type="ARBA" id="ARBA00023163"/>
    </source>
</evidence>
<dbReference type="Gene3D" id="1.10.1740.10">
    <property type="match status" value="1"/>
</dbReference>
<proteinExistence type="inferred from homology"/>
<evidence type="ECO:0000256" key="1">
    <source>
        <dbReference type="ARBA" id="ARBA00010641"/>
    </source>
</evidence>
<dbReference type="Pfam" id="PF08281">
    <property type="entry name" value="Sigma70_r4_2"/>
    <property type="match status" value="1"/>
</dbReference>
<dbReference type="InterPro" id="IPR039425">
    <property type="entry name" value="RNA_pol_sigma-70-like"/>
</dbReference>
<organism evidence="9">
    <name type="scientific">Caldilinea aerophila</name>
    <dbReference type="NCBI Taxonomy" id="133453"/>
    <lineage>
        <taxon>Bacteria</taxon>
        <taxon>Bacillati</taxon>
        <taxon>Chloroflexota</taxon>
        <taxon>Caldilineae</taxon>
        <taxon>Caldilineales</taxon>
        <taxon>Caldilineaceae</taxon>
        <taxon>Caldilinea</taxon>
    </lineage>
</organism>
<reference evidence="9" key="1">
    <citation type="journal article" date="2020" name="mSystems">
        <title>Genome- and Community-Level Interaction Insights into Carbon Utilization and Element Cycling Functions of Hydrothermarchaeota in Hydrothermal Sediment.</title>
        <authorList>
            <person name="Zhou Z."/>
            <person name="Liu Y."/>
            <person name="Xu W."/>
            <person name="Pan J."/>
            <person name="Luo Z.H."/>
            <person name="Li M."/>
        </authorList>
    </citation>
    <scope>NUCLEOTIDE SEQUENCE [LARGE SCALE GENOMIC DNA]</scope>
    <source>
        <strain evidence="9">SpSt-289</strain>
    </source>
</reference>
<dbReference type="PROSITE" id="PS01063">
    <property type="entry name" value="SIGMA70_ECF"/>
    <property type="match status" value="1"/>
</dbReference>
<feature type="domain" description="RNA polymerase sigma factor 70 region 4 type 2" evidence="8">
    <location>
        <begin position="145"/>
        <end position="197"/>
    </location>
</feature>
<dbReference type="InterPro" id="IPR007627">
    <property type="entry name" value="RNA_pol_sigma70_r2"/>
</dbReference>
<dbReference type="InterPro" id="IPR013325">
    <property type="entry name" value="RNA_pol_sigma_r2"/>
</dbReference>
<dbReference type="GO" id="GO:0016987">
    <property type="term" value="F:sigma factor activity"/>
    <property type="evidence" value="ECO:0007669"/>
    <property type="project" value="UniProtKB-KW"/>
</dbReference>
<dbReference type="GO" id="GO:0006352">
    <property type="term" value="P:DNA-templated transcription initiation"/>
    <property type="evidence" value="ECO:0007669"/>
    <property type="project" value="InterPro"/>
</dbReference>
<dbReference type="SUPFAM" id="SSF88946">
    <property type="entry name" value="Sigma2 domain of RNA polymerase sigma factors"/>
    <property type="match status" value="1"/>
</dbReference>
<keyword evidence="2 6" id="KW-0805">Transcription regulation</keyword>
<dbReference type="CDD" id="cd06171">
    <property type="entry name" value="Sigma70_r4"/>
    <property type="match status" value="1"/>
</dbReference>
<dbReference type="InterPro" id="IPR000838">
    <property type="entry name" value="RNA_pol_sigma70_ECF_CS"/>
</dbReference>
<evidence type="ECO:0000259" key="8">
    <source>
        <dbReference type="Pfam" id="PF08281"/>
    </source>
</evidence>
<dbReference type="InterPro" id="IPR036388">
    <property type="entry name" value="WH-like_DNA-bd_sf"/>
</dbReference>
<name>A0A7C1JUL7_9CHLR</name>
<dbReference type="Gene3D" id="1.10.10.10">
    <property type="entry name" value="Winged helix-like DNA-binding domain superfamily/Winged helix DNA-binding domain"/>
    <property type="match status" value="1"/>
</dbReference>
<protein>
    <recommendedName>
        <fullName evidence="6">RNA polymerase sigma factor</fullName>
    </recommendedName>
</protein>
<evidence type="ECO:0000256" key="2">
    <source>
        <dbReference type="ARBA" id="ARBA00023015"/>
    </source>
</evidence>
<dbReference type="InterPro" id="IPR013249">
    <property type="entry name" value="RNA_pol_sigma70_r4_t2"/>
</dbReference>
<dbReference type="PANTHER" id="PTHR43133:SF51">
    <property type="entry name" value="RNA POLYMERASE SIGMA FACTOR"/>
    <property type="match status" value="1"/>
</dbReference>
<evidence type="ECO:0000259" key="7">
    <source>
        <dbReference type="Pfam" id="PF04542"/>
    </source>
</evidence>
<comment type="similarity">
    <text evidence="1 6">Belongs to the sigma-70 factor family. ECF subfamily.</text>
</comment>
<dbReference type="GO" id="GO:0006950">
    <property type="term" value="P:response to stress"/>
    <property type="evidence" value="ECO:0007669"/>
    <property type="project" value="UniProtKB-ARBA"/>
</dbReference>